<keyword evidence="4" id="KW-0256">Endoplasmic reticulum</keyword>
<evidence type="ECO:0000256" key="4">
    <source>
        <dbReference type="ARBA" id="ARBA00022824"/>
    </source>
</evidence>
<evidence type="ECO:0000313" key="12">
    <source>
        <dbReference type="EMBL" id="QRC90682.1"/>
    </source>
</evidence>
<evidence type="ECO:0000256" key="1">
    <source>
        <dbReference type="ARBA" id="ARBA00004586"/>
    </source>
</evidence>
<feature type="compositionally biased region" description="Low complexity" evidence="9">
    <location>
        <begin position="858"/>
        <end position="868"/>
    </location>
</feature>
<feature type="compositionally biased region" description="Pro residues" evidence="9">
    <location>
        <begin position="773"/>
        <end position="782"/>
    </location>
</feature>
<evidence type="ECO:0000259" key="11">
    <source>
        <dbReference type="PROSITE" id="PS51847"/>
    </source>
</evidence>
<dbReference type="PROSITE" id="PS51847">
    <property type="entry name" value="SMP"/>
    <property type="match status" value="1"/>
</dbReference>
<dbReference type="GO" id="GO:0006869">
    <property type="term" value="P:lipid transport"/>
    <property type="evidence" value="ECO:0007669"/>
    <property type="project" value="UniProtKB-KW"/>
</dbReference>
<feature type="domain" description="SMP-LTD" evidence="11">
    <location>
        <begin position="291"/>
        <end position="484"/>
    </location>
</feature>
<dbReference type="VEuPathDB" id="FungiDB:JI435_002050"/>
<accession>A0A7U2EQF1</accession>
<keyword evidence="3 10" id="KW-0812">Transmembrane</keyword>
<dbReference type="GO" id="GO:0008289">
    <property type="term" value="F:lipid binding"/>
    <property type="evidence" value="ECO:0007669"/>
    <property type="project" value="UniProtKB-KW"/>
</dbReference>
<organism evidence="12 13">
    <name type="scientific">Phaeosphaeria nodorum (strain SN15 / ATCC MYA-4574 / FGSC 10173)</name>
    <name type="common">Glume blotch fungus</name>
    <name type="synonym">Parastagonospora nodorum</name>
    <dbReference type="NCBI Taxonomy" id="321614"/>
    <lineage>
        <taxon>Eukaryota</taxon>
        <taxon>Fungi</taxon>
        <taxon>Dikarya</taxon>
        <taxon>Ascomycota</taxon>
        <taxon>Pezizomycotina</taxon>
        <taxon>Dothideomycetes</taxon>
        <taxon>Pleosporomycetidae</taxon>
        <taxon>Pleosporales</taxon>
        <taxon>Pleosporineae</taxon>
        <taxon>Phaeosphaeriaceae</taxon>
        <taxon>Parastagonospora</taxon>
    </lineage>
</organism>
<dbReference type="Pfam" id="PF15413">
    <property type="entry name" value="PH_11"/>
    <property type="match status" value="1"/>
</dbReference>
<evidence type="ECO:0000256" key="6">
    <source>
        <dbReference type="ARBA" id="ARBA00023055"/>
    </source>
</evidence>
<evidence type="ECO:0000256" key="2">
    <source>
        <dbReference type="ARBA" id="ARBA00022448"/>
    </source>
</evidence>
<dbReference type="OMA" id="ENLHTRW"/>
<dbReference type="PANTHER" id="PTHR13466:SF19">
    <property type="entry name" value="NUCLEUS-VACUOLE JUNCTION PROTEIN 2"/>
    <property type="match status" value="1"/>
</dbReference>
<keyword evidence="5 10" id="KW-1133">Transmembrane helix</keyword>
<evidence type="ECO:0000313" key="13">
    <source>
        <dbReference type="Proteomes" id="UP000663193"/>
    </source>
</evidence>
<keyword evidence="2" id="KW-0813">Transport</keyword>
<keyword evidence="6" id="KW-0445">Lipid transport</keyword>
<dbReference type="PANTHER" id="PTHR13466">
    <property type="entry name" value="TEX2 PROTEIN-RELATED"/>
    <property type="match status" value="1"/>
</dbReference>
<feature type="transmembrane region" description="Helical" evidence="10">
    <location>
        <begin position="15"/>
        <end position="37"/>
    </location>
</feature>
<feature type="compositionally biased region" description="Basic and acidic residues" evidence="9">
    <location>
        <begin position="924"/>
        <end position="938"/>
    </location>
</feature>
<sequence>MSGDWGYGTLLKIFVWGYLLGGLTLLPAVAALAWFWFTAEVKHEGLEQPQTGDISGHRRQSNGSTHSRHGNDNSLGVGLDEEILKKLKRRTDEPDTFAGYFAVCREYVPGGVNGKPPDRTTPAGAVVSMESPSVYQSMYRSIFDRNKAASPSIDAAANARNKKARNVFYVVLRLGHLMLYDNEDQIEVRHVISLAHYRTDVYAGGEKIPEGELWIKRNCIRLVQDHEGDIADETKSFYLFSDNCSEKEDFYHAMLQAQDHHPDHTDRGTHPTPLKFDTPDLVKLVQQLHASEENLHTRWINALIGRVFLGLYKTSQVKDFIANKITKKIARVPKPALISSVTLRSIDMGTLPPFLTNPKLKELTVDGELVVEADISYKGNFRIEIAAIARIDLGARFKAREVTLVLATILKRLEGHLLIRIKPPPSNRLWITFETPPRMEVSAEPIVSSRQITYGVILRAIESRIREVVNETLVLPNWDDMPFTDTLAQVIRGGIWEDDMKEKEQDTQKAHQDDIALENATIDAERLDEKADAASHLSIPSSIHSESSTTGTSSSAEFRTSSARPRPMRSSSSAAQVHLDSANASAEILLERESLTPTSVRSLPLNSPMKSPFQSDRANSIAAFASTSEEDASLPSLSAEASDSPSRATAAMDNLHARAKSRELTAEDIASAAAAAAAATSAHASAKKTTFNQSLNTATAAARNWLTSKQNAQTARRAINSNHQRNTSTDVRPMTAEGPKIDIEPTPDTPPSRPELHTAFSKSHTEPMGRGQPLPPPGTPLPRPEKRQTWAIPAAASTFANIAKRRPVSNTGLNEKRSKEHLHSANATPQAAYFPEGTDMARSTSDDSRQVPRRKSEAASLSSSNSVVAPPPLPKRRQRQPSLQHRRRGSQISLGGEDGGEGEGVFVVEAPVAEGSVLSTPVEDGARRRFDGDGDRASARASLRSESSSDRAEVGVVK</sequence>
<dbReference type="AlphaFoldDB" id="A0A7U2EQF1"/>
<feature type="compositionally biased region" description="Basic residues" evidence="9">
    <location>
        <begin position="874"/>
        <end position="889"/>
    </location>
</feature>
<evidence type="ECO:0000256" key="7">
    <source>
        <dbReference type="ARBA" id="ARBA00023121"/>
    </source>
</evidence>
<feature type="compositionally biased region" description="Basic and acidic residues" evidence="9">
    <location>
        <begin position="814"/>
        <end position="823"/>
    </location>
</feature>
<evidence type="ECO:0000256" key="10">
    <source>
        <dbReference type="SAM" id="Phobius"/>
    </source>
</evidence>
<dbReference type="EMBL" id="CP069023">
    <property type="protein sequence ID" value="QRC90682.1"/>
    <property type="molecule type" value="Genomic_DNA"/>
</dbReference>
<keyword evidence="13" id="KW-1185">Reference proteome</keyword>
<evidence type="ECO:0000256" key="9">
    <source>
        <dbReference type="SAM" id="MobiDB-lite"/>
    </source>
</evidence>
<dbReference type="OrthoDB" id="26740at2759"/>
<feature type="compositionally biased region" description="Polar residues" evidence="9">
    <location>
        <begin position="709"/>
        <end position="730"/>
    </location>
</feature>
<evidence type="ECO:0000256" key="5">
    <source>
        <dbReference type="ARBA" id="ARBA00022989"/>
    </source>
</evidence>
<feature type="region of interest" description="Disordered" evidence="9">
    <location>
        <begin position="48"/>
        <end position="76"/>
    </location>
</feature>
<dbReference type="CDD" id="cd21675">
    <property type="entry name" value="SMP_TEX2"/>
    <property type="match status" value="1"/>
</dbReference>
<keyword evidence="8 10" id="KW-0472">Membrane</keyword>
<feature type="compositionally biased region" description="Basic and acidic residues" evidence="9">
    <location>
        <begin position="844"/>
        <end position="857"/>
    </location>
</feature>
<evidence type="ECO:0000256" key="3">
    <source>
        <dbReference type="ARBA" id="ARBA00022692"/>
    </source>
</evidence>
<feature type="compositionally biased region" description="Basic and acidic residues" evidence="9">
    <location>
        <begin position="947"/>
        <end position="958"/>
    </location>
</feature>
<feature type="region of interest" description="Disordered" evidence="9">
    <location>
        <begin position="531"/>
        <end position="577"/>
    </location>
</feature>
<feature type="region of interest" description="Disordered" evidence="9">
    <location>
        <begin position="709"/>
        <end position="958"/>
    </location>
</feature>
<protein>
    <recommendedName>
        <fullName evidence="11">SMP-LTD domain-containing protein</fullName>
    </recommendedName>
</protein>
<dbReference type="Proteomes" id="UP000663193">
    <property type="component" value="Chromosome 1"/>
</dbReference>
<comment type="subcellular location">
    <subcellularLocation>
        <location evidence="1">Endoplasmic reticulum membrane</location>
    </subcellularLocation>
</comment>
<proteinExistence type="predicted"/>
<name>A0A7U2EQF1_PHANO</name>
<keyword evidence="7" id="KW-0446">Lipid-binding</keyword>
<feature type="region of interest" description="Disordered" evidence="9">
    <location>
        <begin position="627"/>
        <end position="649"/>
    </location>
</feature>
<dbReference type="InterPro" id="IPR031468">
    <property type="entry name" value="SMP_LBD"/>
</dbReference>
<feature type="compositionally biased region" description="Polar residues" evidence="9">
    <location>
        <begin position="635"/>
        <end position="647"/>
    </location>
</feature>
<dbReference type="GO" id="GO:0005789">
    <property type="term" value="C:endoplasmic reticulum membrane"/>
    <property type="evidence" value="ECO:0007669"/>
    <property type="project" value="UniProtKB-SubCell"/>
</dbReference>
<dbReference type="SUPFAM" id="SSF50729">
    <property type="entry name" value="PH domain-like"/>
    <property type="match status" value="1"/>
</dbReference>
<reference evidence="13" key="1">
    <citation type="journal article" date="2021" name="BMC Genomics">
        <title>Chromosome-level genome assembly and manually-curated proteome of model necrotroph Parastagonospora nodorum Sn15 reveals a genome-wide trove of candidate effector homologs, and redundancy of virulence-related functions within an accessory chromosome.</title>
        <authorList>
            <person name="Bertazzoni S."/>
            <person name="Jones D.A.B."/>
            <person name="Phan H.T."/>
            <person name="Tan K.-C."/>
            <person name="Hane J.K."/>
        </authorList>
    </citation>
    <scope>NUCLEOTIDE SEQUENCE [LARGE SCALE GENOMIC DNA]</scope>
    <source>
        <strain evidence="13">SN15 / ATCC MYA-4574 / FGSC 10173)</strain>
    </source>
</reference>
<feature type="compositionally biased region" description="Low complexity" evidence="9">
    <location>
        <begin position="535"/>
        <end position="575"/>
    </location>
</feature>
<gene>
    <name evidence="12" type="ORF">JI435_002050</name>
</gene>
<evidence type="ECO:0000256" key="8">
    <source>
        <dbReference type="ARBA" id="ARBA00023136"/>
    </source>
</evidence>
<feature type="compositionally biased region" description="Low complexity" evidence="9">
    <location>
        <begin position="904"/>
        <end position="915"/>
    </location>
</feature>